<keyword evidence="4" id="KW-1185">Reference proteome</keyword>
<dbReference type="Gene3D" id="3.30.565.10">
    <property type="entry name" value="Histidine kinase-like ATPase, C-terminal domain"/>
    <property type="match status" value="1"/>
</dbReference>
<gene>
    <name evidence="3" type="ORF">H8K43_16580</name>
</gene>
<organism evidence="3 4">
    <name type="scientific">Undibacterium curvum</name>
    <dbReference type="NCBI Taxonomy" id="2762294"/>
    <lineage>
        <taxon>Bacteria</taxon>
        <taxon>Pseudomonadati</taxon>
        <taxon>Pseudomonadota</taxon>
        <taxon>Betaproteobacteria</taxon>
        <taxon>Burkholderiales</taxon>
        <taxon>Oxalobacteraceae</taxon>
        <taxon>Undibacterium</taxon>
    </lineage>
</organism>
<keyword evidence="3" id="KW-0418">Kinase</keyword>
<keyword evidence="1" id="KW-0472">Membrane</keyword>
<name>A0ABR7A9G1_9BURK</name>
<keyword evidence="3" id="KW-0808">Transferase</keyword>
<dbReference type="InterPro" id="IPR010559">
    <property type="entry name" value="Sig_transdc_His_kin_internal"/>
</dbReference>
<protein>
    <submittedName>
        <fullName evidence="3">Histidine kinase</fullName>
    </submittedName>
</protein>
<evidence type="ECO:0000259" key="2">
    <source>
        <dbReference type="Pfam" id="PF06580"/>
    </source>
</evidence>
<keyword evidence="1" id="KW-1133">Transmembrane helix</keyword>
<dbReference type="GO" id="GO:0016301">
    <property type="term" value="F:kinase activity"/>
    <property type="evidence" value="ECO:0007669"/>
    <property type="project" value="UniProtKB-KW"/>
</dbReference>
<feature type="transmembrane region" description="Helical" evidence="1">
    <location>
        <begin position="102"/>
        <end position="125"/>
    </location>
</feature>
<dbReference type="PANTHER" id="PTHR34220:SF7">
    <property type="entry name" value="SENSOR HISTIDINE KINASE YPDA"/>
    <property type="match status" value="1"/>
</dbReference>
<sequence>MKVSDSLQSGQIQNPDFGSLHWFTGWWLSCVGYLVLTFSLHLLIRSRPGIFQHRFAIALGLLILLALYLPIELLYCAFLSVYDAKSGLSWTDCWHYWQKLPKFHWFTDGVIATASYASMVAFAVWSQGRQLEKAWLQTQTDNLRLQLELEQQHLLTLRAQLEPHFIFNALNSISALVRSNDKTIALRGIQKLSQLLRYAITASQREWISLYEELEFLHDYLDLQAIRYGDRLALDIATPACWMNEHMIPPLLLQPLLENCLRHGADSQSETTSISLHIEKQPEELNIILRNQFALTATPNPGLGMGLPHTHTRLSAAYGASASLQTSKSAGQFIVTLRLPVAP</sequence>
<feature type="transmembrane region" description="Helical" evidence="1">
    <location>
        <begin position="55"/>
        <end position="82"/>
    </location>
</feature>
<evidence type="ECO:0000256" key="1">
    <source>
        <dbReference type="SAM" id="Phobius"/>
    </source>
</evidence>
<dbReference type="EMBL" id="JACOGD010000009">
    <property type="protein sequence ID" value="MBC3933297.1"/>
    <property type="molecule type" value="Genomic_DNA"/>
</dbReference>
<comment type="caution">
    <text evidence="3">The sequence shown here is derived from an EMBL/GenBank/DDBJ whole genome shotgun (WGS) entry which is preliminary data.</text>
</comment>
<dbReference type="PROSITE" id="PS51257">
    <property type="entry name" value="PROKAR_LIPOPROTEIN"/>
    <property type="match status" value="1"/>
</dbReference>
<reference evidence="3 4" key="1">
    <citation type="submission" date="2020-08" db="EMBL/GenBank/DDBJ databases">
        <title>Novel species isolated from subtropical streams in China.</title>
        <authorList>
            <person name="Lu H."/>
        </authorList>
    </citation>
    <scope>NUCLEOTIDE SEQUENCE [LARGE SCALE GENOMIC DNA]</scope>
    <source>
        <strain evidence="3 4">CY22W</strain>
    </source>
</reference>
<dbReference type="Pfam" id="PF06580">
    <property type="entry name" value="His_kinase"/>
    <property type="match status" value="1"/>
</dbReference>
<dbReference type="RefSeq" id="WP_186904872.1">
    <property type="nucleotide sequence ID" value="NZ_JACOGD010000009.1"/>
</dbReference>
<feature type="transmembrane region" description="Helical" evidence="1">
    <location>
        <begin position="20"/>
        <end position="43"/>
    </location>
</feature>
<evidence type="ECO:0000313" key="4">
    <source>
        <dbReference type="Proteomes" id="UP000654304"/>
    </source>
</evidence>
<dbReference type="SUPFAM" id="SSF55874">
    <property type="entry name" value="ATPase domain of HSP90 chaperone/DNA topoisomerase II/histidine kinase"/>
    <property type="match status" value="1"/>
</dbReference>
<dbReference type="PANTHER" id="PTHR34220">
    <property type="entry name" value="SENSOR HISTIDINE KINASE YPDA"/>
    <property type="match status" value="1"/>
</dbReference>
<dbReference type="InterPro" id="IPR050640">
    <property type="entry name" value="Bact_2-comp_sensor_kinase"/>
</dbReference>
<accession>A0ABR7A9G1</accession>
<evidence type="ECO:0000313" key="3">
    <source>
        <dbReference type="EMBL" id="MBC3933297.1"/>
    </source>
</evidence>
<dbReference type="InterPro" id="IPR036890">
    <property type="entry name" value="HATPase_C_sf"/>
</dbReference>
<feature type="domain" description="Signal transduction histidine kinase internal region" evidence="2">
    <location>
        <begin position="154"/>
        <end position="232"/>
    </location>
</feature>
<keyword evidence="1" id="KW-0812">Transmembrane</keyword>
<dbReference type="Proteomes" id="UP000654304">
    <property type="component" value="Unassembled WGS sequence"/>
</dbReference>
<proteinExistence type="predicted"/>